<evidence type="ECO:0000259" key="8">
    <source>
        <dbReference type="Pfam" id="PF16916"/>
    </source>
</evidence>
<feature type="domain" description="Cation efflux protein transmembrane" evidence="7">
    <location>
        <begin position="11"/>
        <end position="217"/>
    </location>
</feature>
<feature type="transmembrane region" description="Helical" evidence="6">
    <location>
        <begin position="160"/>
        <end position="183"/>
    </location>
</feature>
<keyword evidence="4 6" id="KW-1133">Transmembrane helix</keyword>
<evidence type="ECO:0000256" key="1">
    <source>
        <dbReference type="ARBA" id="ARBA00004141"/>
    </source>
</evidence>
<accession>A0ABW2XFU7</accession>
<dbReference type="Pfam" id="PF16916">
    <property type="entry name" value="ZT_dimer"/>
    <property type="match status" value="1"/>
</dbReference>
<dbReference type="PANTHER" id="PTHR13414">
    <property type="entry name" value="HUEL-CATION TRANSPORTER"/>
    <property type="match status" value="1"/>
</dbReference>
<keyword evidence="3 6" id="KW-0812">Transmembrane</keyword>
<dbReference type="PANTHER" id="PTHR13414:SF9">
    <property type="entry name" value="PROTON-COUPLED ZINC ANTIPORTER SLC30A9, MITOCHONDRIAL"/>
    <property type="match status" value="1"/>
</dbReference>
<dbReference type="InterPro" id="IPR036837">
    <property type="entry name" value="Cation_efflux_CTD_sf"/>
</dbReference>
<dbReference type="InterPro" id="IPR002524">
    <property type="entry name" value="Cation_efflux"/>
</dbReference>
<evidence type="ECO:0000256" key="6">
    <source>
        <dbReference type="SAM" id="Phobius"/>
    </source>
</evidence>
<evidence type="ECO:0000256" key="4">
    <source>
        <dbReference type="ARBA" id="ARBA00022989"/>
    </source>
</evidence>
<organism evidence="9 10">
    <name type="scientific">Actinomadura fibrosa</name>
    <dbReference type="NCBI Taxonomy" id="111802"/>
    <lineage>
        <taxon>Bacteria</taxon>
        <taxon>Bacillati</taxon>
        <taxon>Actinomycetota</taxon>
        <taxon>Actinomycetes</taxon>
        <taxon>Streptosporangiales</taxon>
        <taxon>Thermomonosporaceae</taxon>
        <taxon>Actinomadura</taxon>
    </lineage>
</organism>
<dbReference type="Gene3D" id="3.30.70.1350">
    <property type="entry name" value="Cation efflux protein, cytoplasmic domain"/>
    <property type="match status" value="1"/>
</dbReference>
<dbReference type="InterPro" id="IPR058533">
    <property type="entry name" value="Cation_efflux_TM"/>
</dbReference>
<keyword evidence="10" id="KW-1185">Reference proteome</keyword>
<keyword evidence="5 6" id="KW-0472">Membrane</keyword>
<proteinExistence type="predicted"/>
<evidence type="ECO:0000313" key="9">
    <source>
        <dbReference type="EMBL" id="MFD0685326.1"/>
    </source>
</evidence>
<feature type="transmembrane region" description="Helical" evidence="6">
    <location>
        <begin position="189"/>
        <end position="211"/>
    </location>
</feature>
<feature type="domain" description="Cation efflux protein cytoplasmic" evidence="8">
    <location>
        <begin position="223"/>
        <end position="298"/>
    </location>
</feature>
<feature type="transmembrane region" description="Helical" evidence="6">
    <location>
        <begin position="9"/>
        <end position="30"/>
    </location>
</feature>
<protein>
    <submittedName>
        <fullName evidence="9">Cation diffusion facilitator family transporter</fullName>
    </submittedName>
</protein>
<evidence type="ECO:0000256" key="5">
    <source>
        <dbReference type="ARBA" id="ARBA00023136"/>
    </source>
</evidence>
<dbReference type="NCBIfam" id="TIGR01297">
    <property type="entry name" value="CDF"/>
    <property type="match status" value="1"/>
</dbReference>
<name>A0ABW2XFU7_9ACTN</name>
<dbReference type="SUPFAM" id="SSF160240">
    <property type="entry name" value="Cation efflux protein cytoplasmic domain-like"/>
    <property type="match status" value="1"/>
</dbReference>
<gene>
    <name evidence="9" type="ORF">ACFQZM_12525</name>
</gene>
<evidence type="ECO:0000259" key="7">
    <source>
        <dbReference type="Pfam" id="PF01545"/>
    </source>
</evidence>
<dbReference type="Proteomes" id="UP001597063">
    <property type="component" value="Unassembled WGS sequence"/>
</dbReference>
<reference evidence="10" key="1">
    <citation type="journal article" date="2019" name="Int. J. Syst. Evol. Microbiol.">
        <title>The Global Catalogue of Microorganisms (GCM) 10K type strain sequencing project: providing services to taxonomists for standard genome sequencing and annotation.</title>
        <authorList>
            <consortium name="The Broad Institute Genomics Platform"/>
            <consortium name="The Broad Institute Genome Sequencing Center for Infectious Disease"/>
            <person name="Wu L."/>
            <person name="Ma J."/>
        </authorList>
    </citation>
    <scope>NUCLEOTIDE SEQUENCE [LARGE SCALE GENOMIC DNA]</scope>
    <source>
        <strain evidence="10">JCM 9371</strain>
    </source>
</reference>
<dbReference type="RefSeq" id="WP_131763812.1">
    <property type="nucleotide sequence ID" value="NZ_CAACUY010000410.1"/>
</dbReference>
<dbReference type="Gene3D" id="1.20.1510.10">
    <property type="entry name" value="Cation efflux protein transmembrane domain"/>
    <property type="match status" value="1"/>
</dbReference>
<feature type="transmembrane region" description="Helical" evidence="6">
    <location>
        <begin position="77"/>
        <end position="97"/>
    </location>
</feature>
<dbReference type="InterPro" id="IPR040177">
    <property type="entry name" value="SLC30A9"/>
</dbReference>
<keyword evidence="2" id="KW-0813">Transport</keyword>
<evidence type="ECO:0000256" key="2">
    <source>
        <dbReference type="ARBA" id="ARBA00022448"/>
    </source>
</evidence>
<comment type="subcellular location">
    <subcellularLocation>
        <location evidence="1">Membrane</location>
        <topology evidence="1">Multi-pass membrane protein</topology>
    </subcellularLocation>
</comment>
<dbReference type="InterPro" id="IPR027469">
    <property type="entry name" value="Cation_efflux_TMD_sf"/>
</dbReference>
<comment type="caution">
    <text evidence="9">The sequence shown here is derived from an EMBL/GenBank/DDBJ whole genome shotgun (WGS) entry which is preliminary data.</text>
</comment>
<evidence type="ECO:0000313" key="10">
    <source>
        <dbReference type="Proteomes" id="UP001597063"/>
    </source>
</evidence>
<feature type="transmembrane region" description="Helical" evidence="6">
    <location>
        <begin position="113"/>
        <end position="134"/>
    </location>
</feature>
<evidence type="ECO:0000256" key="3">
    <source>
        <dbReference type="ARBA" id="ARBA00022692"/>
    </source>
</evidence>
<dbReference type="EMBL" id="JBHTGP010000006">
    <property type="protein sequence ID" value="MFD0685326.1"/>
    <property type="molecule type" value="Genomic_DNA"/>
</dbReference>
<dbReference type="SUPFAM" id="SSF161111">
    <property type="entry name" value="Cation efflux protein transmembrane domain-like"/>
    <property type="match status" value="1"/>
</dbReference>
<dbReference type="InterPro" id="IPR027470">
    <property type="entry name" value="Cation_efflux_CTD"/>
</dbReference>
<sequence length="315" mass="33979">MSAEGGTKAIVAALAANLGIAASKFVAFAFTGSSSMLAESIHSVADSGNQGLLLLGRKRAERSRTPKHPFGYGRERYFYAFVVAVVLFTVGSAFSLYEGYHKISHPEEVEAPIWAFAVLIIAIGLESFSFRTAIKESNEHRGTQSWWAFIRRAKAPELPVVLLEDLAALLGLLFALFGVTMAVVTEDGVWDGVGTMAIGLLLGAVATILAIETKSLLIGEGADPEQEQRIIAALESVDEVDHVIHMRTEYVGPEELLIAAKIAVYHDDTAAEVARGIDAAEARIRAQFPEARLIYLEPALDEADLRRAETPPVSS</sequence>
<dbReference type="Pfam" id="PF01545">
    <property type="entry name" value="Cation_efflux"/>
    <property type="match status" value="1"/>
</dbReference>